<dbReference type="NCBIfam" id="TIGR02669">
    <property type="entry name" value="SpoIID_LytB"/>
    <property type="match status" value="1"/>
</dbReference>
<dbReference type="InterPro" id="IPR013693">
    <property type="entry name" value="SpoIID/LytB_N"/>
</dbReference>
<evidence type="ECO:0000259" key="2">
    <source>
        <dbReference type="Pfam" id="PF08486"/>
    </source>
</evidence>
<feature type="transmembrane region" description="Helical" evidence="1">
    <location>
        <begin position="7"/>
        <end position="29"/>
    </location>
</feature>
<evidence type="ECO:0000313" key="3">
    <source>
        <dbReference type="EMBL" id="MFD2638571.1"/>
    </source>
</evidence>
<keyword evidence="1" id="KW-0472">Membrane</keyword>
<dbReference type="Pfam" id="PF08486">
    <property type="entry name" value="SpoIID"/>
    <property type="match status" value="1"/>
</dbReference>
<dbReference type="InterPro" id="IPR051922">
    <property type="entry name" value="Bact_Sporulation_Assoc"/>
</dbReference>
<dbReference type="InterPro" id="IPR013486">
    <property type="entry name" value="SpoIID/LytB"/>
</dbReference>
<dbReference type="PANTHER" id="PTHR30032">
    <property type="entry name" value="N-ACETYLMURAMOYL-L-ALANINE AMIDASE-RELATED"/>
    <property type="match status" value="1"/>
</dbReference>
<dbReference type="InterPro" id="IPR014225">
    <property type="entry name" value="Spore_II_D_firmicutes"/>
</dbReference>
<comment type="caution">
    <text evidence="3">The sequence shown here is derived from an EMBL/GenBank/DDBJ whole genome shotgun (WGS) entry which is preliminary data.</text>
</comment>
<dbReference type="PANTHER" id="PTHR30032:SF4">
    <property type="entry name" value="AMIDASE ENHANCER"/>
    <property type="match status" value="1"/>
</dbReference>
<evidence type="ECO:0000313" key="4">
    <source>
        <dbReference type="Proteomes" id="UP001597452"/>
    </source>
</evidence>
<feature type="domain" description="Sporulation stage II protein D amidase enhancer LytB N-terminal" evidence="2">
    <location>
        <begin position="60"/>
        <end position="161"/>
    </location>
</feature>
<keyword evidence="1" id="KW-0812">Transmembrane</keyword>
<evidence type="ECO:0000256" key="1">
    <source>
        <dbReference type="SAM" id="Phobius"/>
    </source>
</evidence>
<reference evidence="4" key="1">
    <citation type="journal article" date="2019" name="Int. J. Syst. Evol. Microbiol.">
        <title>The Global Catalogue of Microorganisms (GCM) 10K type strain sequencing project: providing services to taxonomists for standard genome sequencing and annotation.</title>
        <authorList>
            <consortium name="The Broad Institute Genomics Platform"/>
            <consortium name="The Broad Institute Genome Sequencing Center for Infectious Disease"/>
            <person name="Wu L."/>
            <person name="Ma J."/>
        </authorList>
    </citation>
    <scope>NUCLEOTIDE SEQUENCE [LARGE SCALE GENOMIC DNA]</scope>
    <source>
        <strain evidence="4">TISTR 1571</strain>
    </source>
</reference>
<dbReference type="RefSeq" id="WP_377328289.1">
    <property type="nucleotide sequence ID" value="NZ_JBHUMZ010000018.1"/>
</dbReference>
<protein>
    <submittedName>
        <fullName evidence="3">Stage II sporulation protein D</fullName>
    </submittedName>
</protein>
<accession>A0ABW5Q9P3</accession>
<keyword evidence="1" id="KW-1133">Transmembrane helix</keyword>
<name>A0ABW5Q9P3_9BACI</name>
<dbReference type="EMBL" id="JBHUMZ010000018">
    <property type="protein sequence ID" value="MFD2638571.1"/>
    <property type="molecule type" value="Genomic_DNA"/>
</dbReference>
<proteinExistence type="predicted"/>
<keyword evidence="4" id="KW-1185">Reference proteome</keyword>
<dbReference type="NCBIfam" id="TIGR02870">
    <property type="entry name" value="spore_II_D"/>
    <property type="match status" value="1"/>
</dbReference>
<organism evidence="3 4">
    <name type="scientific">Piscibacillus salipiscarius</name>
    <dbReference type="NCBI Taxonomy" id="299480"/>
    <lineage>
        <taxon>Bacteria</taxon>
        <taxon>Bacillati</taxon>
        <taxon>Bacillota</taxon>
        <taxon>Bacilli</taxon>
        <taxon>Bacillales</taxon>
        <taxon>Bacillaceae</taxon>
        <taxon>Piscibacillus</taxon>
    </lineage>
</organism>
<gene>
    <name evidence="3" type="primary">spoIID</name>
    <name evidence="3" type="ORF">ACFSW4_06835</name>
</gene>
<dbReference type="Proteomes" id="UP001597452">
    <property type="component" value="Unassembled WGS sequence"/>
</dbReference>
<sequence length="331" mass="36896">MNIKHEFLIIGAVLISVITVLPAAIVVPFSNASTETVDMNETVEVDLETSDQPVVQVMRSATEKVEEVPLEEYVVSVVASEVPASFEMEAIKAQALAARTYVAQILKKGGAAKNYDVTDTVQHQVYKSLEELRKAWGVDYSWKINKITKAVKETKGQIITYSGDPITAQFFSTSNGYTENAEDYWQNEVPYLKMVNSPWDKKSPEYLEQQILPRSEVVQKLGLDSSVIEVTNTVRTESQRIKKMTINGKNFTGREIRETLGLRSNDFTIEAKGDHIIFTTRGYGHGVGMSQYGANGMAQQGKTYREIVKHYYQGVDISTIQDVVGSLSAMN</sequence>